<dbReference type="InterPro" id="IPR013131">
    <property type="entry name" value="Mannitol_DH_N"/>
</dbReference>
<accession>A0A0R1THS9</accession>
<comment type="similarity">
    <text evidence="1 7">Belongs to the mannitol dehydrogenase family.</text>
</comment>
<dbReference type="Pfam" id="PF08125">
    <property type="entry name" value="Mannitol_dh_C"/>
    <property type="match status" value="1"/>
</dbReference>
<dbReference type="SUPFAM" id="SSF51735">
    <property type="entry name" value="NAD(P)-binding Rossmann-fold domains"/>
    <property type="match status" value="1"/>
</dbReference>
<dbReference type="NCBIfam" id="NF002647">
    <property type="entry name" value="PRK02318.1-3"/>
    <property type="match status" value="1"/>
</dbReference>
<dbReference type="PATRIC" id="fig|1423740.3.peg.62"/>
<dbReference type="SUPFAM" id="SSF48179">
    <property type="entry name" value="6-phosphogluconate dehydrogenase C-terminal domain-like"/>
    <property type="match status" value="1"/>
</dbReference>
<comment type="catalytic activity">
    <reaction evidence="6 7">
        <text>D-mannitol 1-phosphate + NAD(+) = beta-D-fructose 6-phosphate + NADH + H(+)</text>
        <dbReference type="Rhea" id="RHEA:19661"/>
        <dbReference type="ChEBI" id="CHEBI:15378"/>
        <dbReference type="ChEBI" id="CHEBI:57540"/>
        <dbReference type="ChEBI" id="CHEBI:57634"/>
        <dbReference type="ChEBI" id="CHEBI:57945"/>
        <dbReference type="ChEBI" id="CHEBI:61381"/>
        <dbReference type="EC" id="1.1.1.17"/>
    </reaction>
</comment>
<protein>
    <recommendedName>
        <fullName evidence="3 7">Mannitol-1-phosphate 5-dehydrogenase</fullName>
        <ecNumber evidence="2 7">1.1.1.17</ecNumber>
    </recommendedName>
</protein>
<dbReference type="PROSITE" id="PS00974">
    <property type="entry name" value="MANNITOL_DHGENASE"/>
    <property type="match status" value="1"/>
</dbReference>
<name>A0A0R1THS9_9LACO</name>
<evidence type="ECO:0000256" key="1">
    <source>
        <dbReference type="ARBA" id="ARBA00006541"/>
    </source>
</evidence>
<evidence type="ECO:0000256" key="3">
    <source>
        <dbReference type="ARBA" id="ARBA00016219"/>
    </source>
</evidence>
<evidence type="ECO:0000259" key="9">
    <source>
        <dbReference type="Pfam" id="PF08125"/>
    </source>
</evidence>
<dbReference type="AlphaFoldDB" id="A0A0R1THS9"/>
<feature type="domain" description="Mannitol dehydrogenase C-terminal" evidence="9">
    <location>
        <begin position="205"/>
        <end position="366"/>
    </location>
</feature>
<dbReference type="Gene3D" id="3.40.50.720">
    <property type="entry name" value="NAD(P)-binding Rossmann-like Domain"/>
    <property type="match status" value="1"/>
</dbReference>
<dbReference type="NCBIfam" id="NF002646">
    <property type="entry name" value="PRK02318.1-2"/>
    <property type="match status" value="1"/>
</dbReference>
<dbReference type="OrthoDB" id="271711at2"/>
<dbReference type="EC" id="1.1.1.17" evidence="2 7"/>
<comment type="caution">
    <text evidence="10">The sequence shown here is derived from an EMBL/GenBank/DDBJ whole genome shotgun (WGS) entry which is preliminary data.</text>
</comment>
<dbReference type="PANTHER" id="PTHR30524:SF0">
    <property type="entry name" value="ALTRONATE OXIDOREDUCTASE-RELATED"/>
    <property type="match status" value="1"/>
</dbReference>
<dbReference type="InterPro" id="IPR036291">
    <property type="entry name" value="NAD(P)-bd_dom_sf"/>
</dbReference>
<evidence type="ECO:0000313" key="11">
    <source>
        <dbReference type="Proteomes" id="UP000051048"/>
    </source>
</evidence>
<dbReference type="Proteomes" id="UP000051048">
    <property type="component" value="Unassembled WGS sequence"/>
</dbReference>
<dbReference type="InterPro" id="IPR008927">
    <property type="entry name" value="6-PGluconate_DH-like_C_sf"/>
</dbReference>
<keyword evidence="5 7" id="KW-0520">NAD</keyword>
<dbReference type="RefSeq" id="WP_025020411.1">
    <property type="nucleotide sequence ID" value="NZ_AZFH01000067.1"/>
</dbReference>
<evidence type="ECO:0000256" key="4">
    <source>
        <dbReference type="ARBA" id="ARBA00023002"/>
    </source>
</evidence>
<dbReference type="Gene3D" id="1.10.1040.10">
    <property type="entry name" value="N-(1-d-carboxylethyl)-l-norvaline Dehydrogenase, domain 2"/>
    <property type="match status" value="1"/>
</dbReference>
<dbReference type="HAMAP" id="MF_00196">
    <property type="entry name" value="Mannitol_dehydrog"/>
    <property type="match status" value="1"/>
</dbReference>
<dbReference type="InterPro" id="IPR013118">
    <property type="entry name" value="Mannitol_DH_C"/>
</dbReference>
<dbReference type="PRINTS" id="PR00084">
    <property type="entry name" value="MTLDHDRGNASE"/>
</dbReference>
<keyword evidence="4 7" id="KW-0560">Oxidoreductase</keyword>
<dbReference type="Pfam" id="PF01232">
    <property type="entry name" value="Mannitol_dh"/>
    <property type="match status" value="1"/>
</dbReference>
<dbReference type="InterPro" id="IPR023028">
    <property type="entry name" value="Mannitol_1_phos_5_DH"/>
</dbReference>
<feature type="domain" description="Mannitol dehydrogenase N-terminal" evidence="8">
    <location>
        <begin position="3"/>
        <end position="199"/>
    </location>
</feature>
<evidence type="ECO:0000256" key="7">
    <source>
        <dbReference type="HAMAP-Rule" id="MF_00196"/>
    </source>
</evidence>
<gene>
    <name evidence="7" type="primary">mtlD</name>
    <name evidence="10" type="ORF">FC36_GL000058</name>
</gene>
<dbReference type="EMBL" id="AZFH01000067">
    <property type="protein sequence ID" value="KRL80222.1"/>
    <property type="molecule type" value="Genomic_DNA"/>
</dbReference>
<evidence type="ECO:0000256" key="5">
    <source>
        <dbReference type="ARBA" id="ARBA00023027"/>
    </source>
</evidence>
<evidence type="ECO:0000259" key="8">
    <source>
        <dbReference type="Pfam" id="PF01232"/>
    </source>
</evidence>
<dbReference type="STRING" id="1423740.FC36_GL000058"/>
<dbReference type="PANTHER" id="PTHR30524">
    <property type="entry name" value="MANNITOL-1-PHOSPHATE 5-DEHYDROGENASE"/>
    <property type="match status" value="1"/>
</dbReference>
<evidence type="ECO:0000313" key="10">
    <source>
        <dbReference type="EMBL" id="KRL80222.1"/>
    </source>
</evidence>
<dbReference type="GO" id="GO:0008926">
    <property type="term" value="F:mannitol-1-phosphate 5-dehydrogenase activity"/>
    <property type="evidence" value="ECO:0007669"/>
    <property type="project" value="UniProtKB-UniRule"/>
</dbReference>
<organism evidence="10 11">
    <name type="scientific">Ligilactobacillus equi DSM 15833 = JCM 10991</name>
    <dbReference type="NCBI Taxonomy" id="1423740"/>
    <lineage>
        <taxon>Bacteria</taxon>
        <taxon>Bacillati</taxon>
        <taxon>Bacillota</taxon>
        <taxon>Bacilli</taxon>
        <taxon>Lactobacillales</taxon>
        <taxon>Lactobacillaceae</taxon>
        <taxon>Ligilactobacillus</taxon>
    </lineage>
</organism>
<dbReference type="GO" id="GO:0005829">
    <property type="term" value="C:cytosol"/>
    <property type="evidence" value="ECO:0007669"/>
    <property type="project" value="TreeGrafter"/>
</dbReference>
<evidence type="ECO:0000256" key="2">
    <source>
        <dbReference type="ARBA" id="ARBA00012939"/>
    </source>
</evidence>
<evidence type="ECO:0000256" key="6">
    <source>
        <dbReference type="ARBA" id="ARBA00048615"/>
    </source>
</evidence>
<dbReference type="NCBIfam" id="NF002652">
    <property type="entry name" value="PRK02318.2-5"/>
    <property type="match status" value="1"/>
</dbReference>
<dbReference type="InterPro" id="IPR023027">
    <property type="entry name" value="Mannitol_DH_CS"/>
</dbReference>
<dbReference type="InterPro" id="IPR000669">
    <property type="entry name" value="Mannitol_DH"/>
</dbReference>
<dbReference type="InterPro" id="IPR013328">
    <property type="entry name" value="6PGD_dom2"/>
</dbReference>
<reference evidence="10 11" key="1">
    <citation type="journal article" date="2015" name="Genome Announc.">
        <title>Expanding the biotechnology potential of lactobacilli through comparative genomics of 213 strains and associated genera.</title>
        <authorList>
            <person name="Sun Z."/>
            <person name="Harris H.M."/>
            <person name="McCann A."/>
            <person name="Guo C."/>
            <person name="Argimon S."/>
            <person name="Zhang W."/>
            <person name="Yang X."/>
            <person name="Jeffery I.B."/>
            <person name="Cooney J.C."/>
            <person name="Kagawa T.F."/>
            <person name="Liu W."/>
            <person name="Song Y."/>
            <person name="Salvetti E."/>
            <person name="Wrobel A."/>
            <person name="Rasinkangas P."/>
            <person name="Parkhill J."/>
            <person name="Rea M.C."/>
            <person name="O'Sullivan O."/>
            <person name="Ritari J."/>
            <person name="Douillard F.P."/>
            <person name="Paul Ross R."/>
            <person name="Yang R."/>
            <person name="Briner A.E."/>
            <person name="Felis G.E."/>
            <person name="de Vos W.M."/>
            <person name="Barrangou R."/>
            <person name="Klaenhammer T.R."/>
            <person name="Caufield P.W."/>
            <person name="Cui Y."/>
            <person name="Zhang H."/>
            <person name="O'Toole P.W."/>
        </authorList>
    </citation>
    <scope>NUCLEOTIDE SEQUENCE [LARGE SCALE GENOMIC DNA]</scope>
    <source>
        <strain evidence="10 11">DSM 15833</strain>
    </source>
</reference>
<sequence>MRKAVHFGAGNIGRGFIGETLAANDFAIDFVDVNETIIDALNQRGEYTIELAADGQEKIHVANVDGINNGKDPEKVAQAIKDTDLVTTAIGPKILQFIAPLIADGIKLRQAAGKTQTLDVIACENMIGGSQHLKEEVYKHLEGEAKDFADQYIGFPNAAVDRIVPLQKHDDPLFVSVEPFKEWVVDESQMANPDLKLEGVHYASDLEPFIERKLFSVNTGHATVAYTGQTLGYKTIDEAIQDEKVLNQLKRVLKETGDLLIAKWGFDRAEHEAYQAKIISRFQNAYISDDIARVGRTPIRKLGYNERFIRPIREAKGLGLSYQALLETVGMIFKFDQPEDEESQKLQAMLKEQPLADVVKEVTGLTLVDEITKVVK</sequence>
<proteinExistence type="inferred from homology"/>
<feature type="binding site" evidence="7">
    <location>
        <begin position="4"/>
        <end position="15"/>
    </location>
    <ligand>
        <name>NAD(+)</name>
        <dbReference type="ChEBI" id="CHEBI:57540"/>
    </ligand>
</feature>
<dbReference type="GO" id="GO:0019592">
    <property type="term" value="P:mannitol catabolic process"/>
    <property type="evidence" value="ECO:0007669"/>
    <property type="project" value="TreeGrafter"/>
</dbReference>